<accession>N9RI03</accession>
<dbReference type="AlphaFoldDB" id="N9RI03"/>
<organism evidence="1 2">
    <name type="scientific">Acinetobacter higginsii</name>
    <dbReference type="NCBI Taxonomy" id="70347"/>
    <lineage>
        <taxon>Bacteria</taxon>
        <taxon>Pseudomonadati</taxon>
        <taxon>Pseudomonadota</taxon>
        <taxon>Gammaproteobacteria</taxon>
        <taxon>Moraxellales</taxon>
        <taxon>Moraxellaceae</taxon>
        <taxon>Acinetobacter</taxon>
    </lineage>
</organism>
<evidence type="ECO:0008006" key="3">
    <source>
        <dbReference type="Google" id="ProtNLM"/>
    </source>
</evidence>
<name>N9RI03_9GAMM</name>
<protein>
    <recommendedName>
        <fullName evidence="3">Transcriptional regulator</fullName>
    </recommendedName>
</protein>
<dbReference type="Proteomes" id="UP000013084">
    <property type="component" value="Unassembled WGS sequence"/>
</dbReference>
<proteinExistence type="predicted"/>
<comment type="caution">
    <text evidence="1">The sequence shown here is derived from an EMBL/GenBank/DDBJ whole genome shotgun (WGS) entry which is preliminary data.</text>
</comment>
<dbReference type="RefSeq" id="WP_005203040.1">
    <property type="nucleotide sequence ID" value="NZ_KB850072.1"/>
</dbReference>
<gene>
    <name evidence="1" type="ORF">F902_02020</name>
</gene>
<dbReference type="PATRIC" id="fig|1217700.3.peg.1951"/>
<dbReference type="EMBL" id="APRN01000036">
    <property type="protein sequence ID" value="ENX57623.1"/>
    <property type="molecule type" value="Genomic_DNA"/>
</dbReference>
<reference evidence="1 2" key="1">
    <citation type="submission" date="2013-02" db="EMBL/GenBank/DDBJ databases">
        <title>The Genome Sequence of Acinetobacter sp. CIP 70.18.</title>
        <authorList>
            <consortium name="The Broad Institute Genome Sequencing Platform"/>
            <consortium name="The Broad Institute Genome Sequencing Center for Infectious Disease"/>
            <person name="Cerqueira G."/>
            <person name="Feldgarden M."/>
            <person name="Courvalin P."/>
            <person name="Perichon B."/>
            <person name="Grillot-Courvalin C."/>
            <person name="Clermont D."/>
            <person name="Rocha E."/>
            <person name="Yoon E.-J."/>
            <person name="Nemec A."/>
            <person name="Walker B."/>
            <person name="Young S.K."/>
            <person name="Zeng Q."/>
            <person name="Gargeya S."/>
            <person name="Fitzgerald M."/>
            <person name="Haas B."/>
            <person name="Abouelleil A."/>
            <person name="Alvarado L."/>
            <person name="Arachchi H.M."/>
            <person name="Berlin A.M."/>
            <person name="Chapman S.B."/>
            <person name="Dewar J."/>
            <person name="Goldberg J."/>
            <person name="Griggs A."/>
            <person name="Gujja S."/>
            <person name="Hansen M."/>
            <person name="Howarth C."/>
            <person name="Imamovic A."/>
            <person name="Larimer J."/>
            <person name="McCowan C."/>
            <person name="Murphy C."/>
            <person name="Neiman D."/>
            <person name="Pearson M."/>
            <person name="Priest M."/>
            <person name="Roberts A."/>
            <person name="Saif S."/>
            <person name="Shea T."/>
            <person name="Sisk P."/>
            <person name="Sykes S."/>
            <person name="Wortman J."/>
            <person name="Nusbaum C."/>
            <person name="Birren B."/>
        </authorList>
    </citation>
    <scope>NUCLEOTIDE SEQUENCE [LARGE SCALE GENOMIC DNA]</scope>
    <source>
        <strain evidence="1 2">CIP 70.18</strain>
    </source>
</reference>
<sequence>MHIQTLKDFFLPLNDEERESFATSCGTTIGQTLQIMYGNRNCNPALAIAIDRESKGAVPCESLCPDVDFQYLRNLTPTIPEEKSCHQ</sequence>
<evidence type="ECO:0000313" key="1">
    <source>
        <dbReference type="EMBL" id="ENX57623.1"/>
    </source>
</evidence>
<keyword evidence="2" id="KW-1185">Reference proteome</keyword>
<dbReference type="OrthoDB" id="6446140at2"/>
<evidence type="ECO:0000313" key="2">
    <source>
        <dbReference type="Proteomes" id="UP000013084"/>
    </source>
</evidence>
<dbReference type="HOGENOM" id="CLU_173998_3_1_6"/>